<evidence type="ECO:0000313" key="5">
    <source>
        <dbReference type="Proteomes" id="UP000332933"/>
    </source>
</evidence>
<dbReference type="InterPro" id="IPR029052">
    <property type="entry name" value="Metallo-depent_PP-like"/>
</dbReference>
<dbReference type="PANTHER" id="PTHR32440">
    <property type="entry name" value="PHOSPHATASE DCR2-RELATED-RELATED"/>
    <property type="match status" value="1"/>
</dbReference>
<dbReference type="GO" id="GO:0005737">
    <property type="term" value="C:cytoplasm"/>
    <property type="evidence" value="ECO:0007669"/>
    <property type="project" value="TreeGrafter"/>
</dbReference>
<keyword evidence="1" id="KW-0472">Membrane</keyword>
<dbReference type="EMBL" id="VJMH01005894">
    <property type="protein sequence ID" value="KAF0692363.1"/>
    <property type="molecule type" value="Genomic_DNA"/>
</dbReference>
<dbReference type="OrthoDB" id="783096at2759"/>
<reference evidence="3" key="2">
    <citation type="submission" date="2019-06" db="EMBL/GenBank/DDBJ databases">
        <title>Genomics analysis of Aphanomyces spp. identifies a new class of oomycete effector associated with host adaptation.</title>
        <authorList>
            <person name="Gaulin E."/>
        </authorList>
    </citation>
    <scope>NUCLEOTIDE SEQUENCE</scope>
    <source>
        <strain evidence="3">CBS 578.67</strain>
    </source>
</reference>
<keyword evidence="1" id="KW-0812">Transmembrane</keyword>
<feature type="transmembrane region" description="Helical" evidence="1">
    <location>
        <begin position="28"/>
        <end position="51"/>
    </location>
</feature>
<gene>
    <name evidence="4" type="primary">Aste57867_16540</name>
    <name evidence="3" type="ORF">As57867_016483</name>
    <name evidence="4" type="ORF">ASTE57867_16540</name>
</gene>
<evidence type="ECO:0000313" key="3">
    <source>
        <dbReference type="EMBL" id="KAF0692363.1"/>
    </source>
</evidence>
<dbReference type="AlphaFoldDB" id="A0A485L6I1"/>
<dbReference type="GO" id="GO:0016788">
    <property type="term" value="F:hydrolase activity, acting on ester bonds"/>
    <property type="evidence" value="ECO:0007669"/>
    <property type="project" value="TreeGrafter"/>
</dbReference>
<organism evidence="4 5">
    <name type="scientific">Aphanomyces stellatus</name>
    <dbReference type="NCBI Taxonomy" id="120398"/>
    <lineage>
        <taxon>Eukaryota</taxon>
        <taxon>Sar</taxon>
        <taxon>Stramenopiles</taxon>
        <taxon>Oomycota</taxon>
        <taxon>Saprolegniomycetes</taxon>
        <taxon>Saprolegniales</taxon>
        <taxon>Verrucalvaceae</taxon>
        <taxon>Aphanomyces</taxon>
    </lineage>
</organism>
<reference evidence="4 5" key="1">
    <citation type="submission" date="2019-03" db="EMBL/GenBank/DDBJ databases">
        <authorList>
            <person name="Gaulin E."/>
            <person name="Dumas B."/>
        </authorList>
    </citation>
    <scope>NUCLEOTIDE SEQUENCE [LARGE SCALE GENOMIC DNA]</scope>
    <source>
        <strain evidence="4">CBS 568.67</strain>
    </source>
</reference>
<name>A0A485L6I1_9STRA</name>
<evidence type="ECO:0000256" key="1">
    <source>
        <dbReference type="SAM" id="Phobius"/>
    </source>
</evidence>
<dbReference type="Pfam" id="PF00149">
    <property type="entry name" value="Metallophos"/>
    <property type="match status" value="1"/>
</dbReference>
<keyword evidence="5" id="KW-1185">Reference proteome</keyword>
<proteinExistence type="predicted"/>
<keyword evidence="1" id="KW-1133">Transmembrane helix</keyword>
<accession>A0A485L6I1</accession>
<dbReference type="PANTHER" id="PTHR32440:SF0">
    <property type="entry name" value="PHOSPHATASE DCR2-RELATED"/>
    <property type="match status" value="1"/>
</dbReference>
<protein>
    <submittedName>
        <fullName evidence="4">Aste57867_16540 protein</fullName>
    </submittedName>
</protein>
<evidence type="ECO:0000313" key="4">
    <source>
        <dbReference type="EMBL" id="VFT93314.1"/>
    </source>
</evidence>
<feature type="domain" description="Calcineurin-like phosphoesterase" evidence="2">
    <location>
        <begin position="92"/>
        <end position="332"/>
    </location>
</feature>
<evidence type="ECO:0000259" key="2">
    <source>
        <dbReference type="Pfam" id="PF00149"/>
    </source>
</evidence>
<dbReference type="Gene3D" id="3.60.21.10">
    <property type="match status" value="1"/>
</dbReference>
<dbReference type="Proteomes" id="UP000332933">
    <property type="component" value="Unassembled WGS sequence"/>
</dbReference>
<dbReference type="SUPFAM" id="SSF56300">
    <property type="entry name" value="Metallo-dependent phosphatases"/>
    <property type="match status" value="1"/>
</dbReference>
<sequence>MQRPSRCSVDYFLHRVFLLRRRASWGKALQFVIAITLTVVLVYFAAVHVALPIMAHQASSGGLDFEAPVKPPLLATASTVQVGAESIPSLSFKILQIPDMHYTGHPDFPCRNPPQNLVGPCTEANMTSFIASLLDDERPDFVVFSGDQIESVEVHHTVFQVNKALYDFSKEVIQRSIPWSMVFGNHDEGDPMSKRDMFRRINAMPFSYSDYGAFGTRVGNYALHVEAPSDGPWGPHGKVLFRLYFLDSEHGQFTPEQRHFASTVAARHAHQHAPAIMFFHNPIPEYAAYNAAASSTHGRQGEPVSHAHANSGMFDTIVQMGDVKAAFVGHDHLNDYCFKKDALHLCFGGGVGYGAAYGHMDIPRRARVIEWKWTPARETITTYLHAHGRTRSNDYVIYSESVASSRSNLRIH</sequence>
<dbReference type="EMBL" id="CAADRA010005915">
    <property type="protein sequence ID" value="VFT93314.1"/>
    <property type="molecule type" value="Genomic_DNA"/>
</dbReference>
<dbReference type="InterPro" id="IPR004843">
    <property type="entry name" value="Calcineurin-like_PHP"/>
</dbReference>